<dbReference type="Proteomes" id="UP000268285">
    <property type="component" value="Unassembled WGS sequence"/>
</dbReference>
<evidence type="ECO:0000313" key="2">
    <source>
        <dbReference type="Proteomes" id="UP000268285"/>
    </source>
</evidence>
<dbReference type="AlphaFoldDB" id="A0A498QVX5"/>
<dbReference type="EMBL" id="UPHU01000001">
    <property type="protein sequence ID" value="VBA56044.1"/>
    <property type="molecule type" value="Genomic_DNA"/>
</dbReference>
<evidence type="ECO:0000313" key="1">
    <source>
        <dbReference type="EMBL" id="VBA56044.1"/>
    </source>
</evidence>
<accession>A0A498QVX5</accession>
<gene>
    <name evidence="1" type="ORF">LAUMK142_05371</name>
</gene>
<keyword evidence="2" id="KW-1185">Reference proteome</keyword>
<sequence>MWLLSFSQSEELSTALPILWRRVCQLSGNGNIPRMTII</sequence>
<reference evidence="1 2" key="1">
    <citation type="submission" date="2018-09" db="EMBL/GenBank/DDBJ databases">
        <authorList>
            <person name="Tagini F."/>
        </authorList>
    </citation>
    <scope>NUCLEOTIDE SEQUENCE [LARGE SCALE GENOMIC DNA]</scope>
    <source>
        <strain evidence="1 2">MK142</strain>
    </source>
</reference>
<organism evidence="1 2">
    <name type="scientific">Mycobacterium pseudokansasii</name>
    <dbReference type="NCBI Taxonomy" id="2341080"/>
    <lineage>
        <taxon>Bacteria</taxon>
        <taxon>Bacillati</taxon>
        <taxon>Actinomycetota</taxon>
        <taxon>Actinomycetes</taxon>
        <taxon>Mycobacteriales</taxon>
        <taxon>Mycobacteriaceae</taxon>
        <taxon>Mycobacterium</taxon>
    </lineage>
</organism>
<protein>
    <submittedName>
        <fullName evidence="1">Uncharacterized protein</fullName>
    </submittedName>
</protein>
<proteinExistence type="predicted"/>
<name>A0A498QVX5_9MYCO</name>